<dbReference type="AlphaFoldDB" id="A0A0B8NU13"/>
<reference evidence="1 2" key="1">
    <citation type="submission" date="2015-01" db="EMBL/GenBank/DDBJ databases">
        <title>Vibrio sp. C1 JCM 19231 whole genome shotgun sequence.</title>
        <authorList>
            <person name="Sawabe T."/>
            <person name="Meirelles P."/>
            <person name="Feng G."/>
            <person name="Sayaka M."/>
            <person name="Hattori M."/>
            <person name="Ohkuma M."/>
        </authorList>
    </citation>
    <scope>NUCLEOTIDE SEQUENCE [LARGE SCALE GENOMIC DNA]</scope>
    <source>
        <strain evidence="2">JCM 19231</strain>
    </source>
</reference>
<gene>
    <name evidence="1" type="ORF">JCM19231_3844</name>
</gene>
<reference evidence="1 2" key="2">
    <citation type="submission" date="2015-01" db="EMBL/GenBank/DDBJ databases">
        <authorList>
            <consortium name="NBRP consortium"/>
            <person name="Sawabe T."/>
            <person name="Meirelles P."/>
            <person name="Feng G."/>
            <person name="Sayaka M."/>
            <person name="Hattori M."/>
            <person name="Ohkuma M."/>
        </authorList>
    </citation>
    <scope>NUCLEOTIDE SEQUENCE [LARGE SCALE GENOMIC DNA]</scope>
    <source>
        <strain evidence="2">JCM 19231</strain>
    </source>
</reference>
<organism evidence="1 2">
    <name type="scientific">Vibrio ishigakensis</name>
    <dbReference type="NCBI Taxonomy" id="1481914"/>
    <lineage>
        <taxon>Bacteria</taxon>
        <taxon>Pseudomonadati</taxon>
        <taxon>Pseudomonadota</taxon>
        <taxon>Gammaproteobacteria</taxon>
        <taxon>Vibrionales</taxon>
        <taxon>Vibrionaceae</taxon>
        <taxon>Vibrio</taxon>
    </lineage>
</organism>
<protein>
    <submittedName>
        <fullName evidence="1">Acyl-CoA dehydrogenase</fullName>
        <ecNumber evidence="1">1.3.8.1</ecNumber>
    </submittedName>
</protein>
<dbReference type="EMBL" id="BBRZ01000051">
    <property type="protein sequence ID" value="GAM57336.1"/>
    <property type="molecule type" value="Genomic_DNA"/>
</dbReference>
<keyword evidence="2" id="KW-1185">Reference proteome</keyword>
<proteinExistence type="predicted"/>
<name>A0A0B8NU13_9VIBR</name>
<keyword evidence="1" id="KW-0560">Oxidoreductase</keyword>
<dbReference type="Proteomes" id="UP000031671">
    <property type="component" value="Unassembled WGS sequence"/>
</dbReference>
<evidence type="ECO:0000313" key="2">
    <source>
        <dbReference type="Proteomes" id="UP000031671"/>
    </source>
</evidence>
<comment type="caution">
    <text evidence="1">The sequence shown here is derived from an EMBL/GenBank/DDBJ whole genome shotgun (WGS) entry which is preliminary data.</text>
</comment>
<dbReference type="GO" id="GO:0016937">
    <property type="term" value="F:short-chain fatty acyl-CoA dehydrogenase activity"/>
    <property type="evidence" value="ECO:0007669"/>
    <property type="project" value="UniProtKB-EC"/>
</dbReference>
<evidence type="ECO:0000313" key="1">
    <source>
        <dbReference type="EMBL" id="GAM57336.1"/>
    </source>
</evidence>
<sequence>MGVSKEGREISAYRREKAFLDGPVNELCAMINDFEITHEMADMPPEVWQFLKKHKFFA</sequence>
<dbReference type="EC" id="1.3.8.1" evidence="1"/>
<accession>A0A0B8NU13</accession>